<name>A0A8J5SC85_ZIZPA</name>
<evidence type="ECO:0000313" key="3">
    <source>
        <dbReference type="EMBL" id="KAG8063029.1"/>
    </source>
</evidence>
<feature type="repeat" description="Hemopexin" evidence="1">
    <location>
        <begin position="166"/>
        <end position="217"/>
    </location>
</feature>
<comment type="caution">
    <text evidence="3">The sequence shown here is derived from an EMBL/GenBank/DDBJ whole genome shotgun (WGS) entry which is preliminary data.</text>
</comment>
<proteinExistence type="predicted"/>
<dbReference type="SMART" id="SM00120">
    <property type="entry name" value="HX"/>
    <property type="match status" value="2"/>
</dbReference>
<gene>
    <name evidence="3" type="ORF">GUJ93_ZPchr0003g17496</name>
</gene>
<dbReference type="PROSITE" id="PS51642">
    <property type="entry name" value="HEMOPEXIN_2"/>
    <property type="match status" value="2"/>
</dbReference>
<accession>A0A8J5SC85</accession>
<dbReference type="EMBL" id="JAAALK010000286">
    <property type="protein sequence ID" value="KAG8063029.1"/>
    <property type="molecule type" value="Genomic_DNA"/>
</dbReference>
<keyword evidence="4" id="KW-1185">Reference proteome</keyword>
<dbReference type="Pfam" id="PF22596">
    <property type="entry name" value="Scabin-like"/>
    <property type="match status" value="1"/>
</dbReference>
<evidence type="ECO:0000256" key="1">
    <source>
        <dbReference type="PROSITE-ProRule" id="PRU01011"/>
    </source>
</evidence>
<evidence type="ECO:0000259" key="2">
    <source>
        <dbReference type="Pfam" id="PF22596"/>
    </source>
</evidence>
<dbReference type="OrthoDB" id="753881at2759"/>
<dbReference type="Proteomes" id="UP000729402">
    <property type="component" value="Unassembled WGS sequence"/>
</dbReference>
<sequence>MEVYRYEIYAPGGIWVRETLGDLYRYPAQDEVAFVAGIARQYVRSAQLFTATGQANSRFPRWSRADRTIRLNGQYSGNLCACIDYSPGTTDDRILNGPMPITAMFPFFSRTVFAGSIDAAFPSTTSNEAYLFKGDSYALKNYESKTCIATRQISQGFHGLRNTIFQSGLEAAFASHRRNEAYIFKGDQYALINFAPGSNNDYIIGGVKPIVPNWPSLRGILPRTNRGLDDHAHRNQAQAPADRGHDEL</sequence>
<protein>
    <recommendedName>
        <fullName evidence="2">Pierisin-like domain-containing protein</fullName>
    </recommendedName>
</protein>
<dbReference type="InterPro" id="IPR054695">
    <property type="entry name" value="Pierisin-like_dom"/>
</dbReference>
<reference evidence="3" key="1">
    <citation type="journal article" date="2021" name="bioRxiv">
        <title>Whole Genome Assembly and Annotation of Northern Wild Rice, Zizania palustris L., Supports a Whole Genome Duplication in the Zizania Genus.</title>
        <authorList>
            <person name="Haas M."/>
            <person name="Kono T."/>
            <person name="Macchietto M."/>
            <person name="Millas R."/>
            <person name="McGilp L."/>
            <person name="Shao M."/>
            <person name="Duquette J."/>
            <person name="Hirsch C.N."/>
            <person name="Kimball J."/>
        </authorList>
    </citation>
    <scope>NUCLEOTIDE SEQUENCE</scope>
    <source>
        <tissue evidence="3">Fresh leaf tissue</tissue>
    </source>
</reference>
<reference evidence="3" key="2">
    <citation type="submission" date="2021-02" db="EMBL/GenBank/DDBJ databases">
        <authorList>
            <person name="Kimball J.A."/>
            <person name="Haas M.W."/>
            <person name="Macchietto M."/>
            <person name="Kono T."/>
            <person name="Duquette J."/>
            <person name="Shao M."/>
        </authorList>
    </citation>
    <scope>NUCLEOTIDE SEQUENCE</scope>
    <source>
        <tissue evidence="3">Fresh leaf tissue</tissue>
    </source>
</reference>
<dbReference type="InterPro" id="IPR018487">
    <property type="entry name" value="Hemopexin-like_repeat"/>
</dbReference>
<evidence type="ECO:0000313" key="4">
    <source>
        <dbReference type="Proteomes" id="UP000729402"/>
    </source>
</evidence>
<dbReference type="AlphaFoldDB" id="A0A8J5SC85"/>
<organism evidence="3 4">
    <name type="scientific">Zizania palustris</name>
    <name type="common">Northern wild rice</name>
    <dbReference type="NCBI Taxonomy" id="103762"/>
    <lineage>
        <taxon>Eukaryota</taxon>
        <taxon>Viridiplantae</taxon>
        <taxon>Streptophyta</taxon>
        <taxon>Embryophyta</taxon>
        <taxon>Tracheophyta</taxon>
        <taxon>Spermatophyta</taxon>
        <taxon>Magnoliopsida</taxon>
        <taxon>Liliopsida</taxon>
        <taxon>Poales</taxon>
        <taxon>Poaceae</taxon>
        <taxon>BOP clade</taxon>
        <taxon>Oryzoideae</taxon>
        <taxon>Oryzeae</taxon>
        <taxon>Zizaniinae</taxon>
        <taxon>Zizania</taxon>
    </lineage>
</organism>
<feature type="domain" description="Pierisin-like" evidence="2">
    <location>
        <begin position="3"/>
        <end position="54"/>
    </location>
</feature>
<feature type="repeat" description="Hemopexin" evidence="1">
    <location>
        <begin position="114"/>
        <end position="160"/>
    </location>
</feature>